<dbReference type="EMBL" id="CP061171">
    <property type="protein sequence ID" value="QNR86129.1"/>
    <property type="molecule type" value="Genomic_DNA"/>
</dbReference>
<dbReference type="Gene3D" id="2.60.40.10">
    <property type="entry name" value="Immunoglobulins"/>
    <property type="match status" value="1"/>
</dbReference>
<feature type="transmembrane region" description="Helical" evidence="1">
    <location>
        <begin position="258"/>
        <end position="278"/>
    </location>
</feature>
<keyword evidence="2" id="KW-0732">Signal</keyword>
<evidence type="ECO:0000256" key="2">
    <source>
        <dbReference type="SAM" id="SignalP"/>
    </source>
</evidence>
<evidence type="ECO:0000256" key="1">
    <source>
        <dbReference type="SAM" id="Phobius"/>
    </source>
</evidence>
<feature type="domain" description="Alpha-galactosidase NEW3" evidence="3">
    <location>
        <begin position="165"/>
        <end position="238"/>
    </location>
</feature>
<dbReference type="PANTHER" id="PTHR39198:SF1">
    <property type="entry name" value="ALPHA-GALACTOSIDASE NEW3 DOMAIN-CONTAINING PROTEIN"/>
    <property type="match status" value="1"/>
</dbReference>
<keyword evidence="5" id="KW-1185">Reference proteome</keyword>
<evidence type="ECO:0000259" key="3">
    <source>
        <dbReference type="Pfam" id="PF10633"/>
    </source>
</evidence>
<organism evidence="4 5">
    <name type="scientific">Pedobacter riviphilus</name>
    <dbReference type="NCBI Taxonomy" id="2766984"/>
    <lineage>
        <taxon>Bacteria</taxon>
        <taxon>Pseudomonadati</taxon>
        <taxon>Bacteroidota</taxon>
        <taxon>Sphingobacteriia</taxon>
        <taxon>Sphingobacteriales</taxon>
        <taxon>Sphingobacteriaceae</taxon>
        <taxon>Pedobacter</taxon>
    </lineage>
</organism>
<dbReference type="Pfam" id="PF10633">
    <property type="entry name" value="NPCBM_assoc"/>
    <property type="match status" value="1"/>
</dbReference>
<feature type="chain" id="PRO_5047270231" description="Alpha-galactosidase NEW3 domain-containing protein" evidence="2">
    <location>
        <begin position="33"/>
        <end position="284"/>
    </location>
</feature>
<dbReference type="Proteomes" id="UP000516439">
    <property type="component" value="Chromosome"/>
</dbReference>
<accession>A0ABX6TKU7</accession>
<feature type="signal peptide" evidence="2">
    <location>
        <begin position="1"/>
        <end position="32"/>
    </location>
</feature>
<gene>
    <name evidence="4" type="ORF">H9N25_06840</name>
</gene>
<evidence type="ECO:0000313" key="4">
    <source>
        <dbReference type="EMBL" id="QNR86129.1"/>
    </source>
</evidence>
<proteinExistence type="predicted"/>
<reference evidence="4 5" key="1">
    <citation type="submission" date="2020-09" db="EMBL/GenBank/DDBJ databases">
        <title>Pedobacter sp. SW-16 isolated from soil near Yeocheon.</title>
        <authorList>
            <person name="Im H.S."/>
            <person name="Joung Y."/>
            <person name="Lee S.-S."/>
        </authorList>
    </citation>
    <scope>NUCLEOTIDE SEQUENCE [LARGE SCALE GENOMIC DNA]</scope>
    <source>
        <strain evidence="4 5">SW-16</strain>
    </source>
</reference>
<name>A0ABX6TKU7_9SPHI</name>
<dbReference type="InterPro" id="IPR018905">
    <property type="entry name" value="A-galactase_NEW3"/>
</dbReference>
<keyword evidence="1" id="KW-1133">Transmembrane helix</keyword>
<evidence type="ECO:0000313" key="5">
    <source>
        <dbReference type="Proteomes" id="UP000516439"/>
    </source>
</evidence>
<keyword evidence="1" id="KW-0472">Membrane</keyword>
<dbReference type="InterPro" id="IPR013783">
    <property type="entry name" value="Ig-like_fold"/>
</dbReference>
<dbReference type="PANTHER" id="PTHR39198">
    <property type="entry name" value="HYPOTHETICAL MEMBRANE PROTEIN, CONSERVED"/>
    <property type="match status" value="1"/>
</dbReference>
<sequence>MSVQLLPKPLRKGLFRTFLLLTFFAATKPLHAQNHDAPKETSGFTAKLVNIESAVNEPFRFSASLHNGTATQQVYELKSELPIGWQISYRVDGSQVTSVNLASGQTREIAIEITASGNAAVRKYIIPIKAVSSSLTLPLQLEAVVKGSYGASLSTPSGRLSEELTAGSHKDIELELHNTGTLPLSSLSISSQLPTGWEATFSPSQIERLDGGKKVSIKATLKVPDKTIAGDYSATFTLGGNNTNAQAAFRIFVKTSVLSGWIGILIIALAISVVYVLIRKYGRR</sequence>
<protein>
    <recommendedName>
        <fullName evidence="3">Alpha-galactosidase NEW3 domain-containing protein</fullName>
    </recommendedName>
</protein>
<keyword evidence="1" id="KW-0812">Transmembrane</keyword>
<dbReference type="RefSeq" id="WP_190328379.1">
    <property type="nucleotide sequence ID" value="NZ_CP061171.1"/>
</dbReference>